<keyword evidence="2 11" id="KW-0732">Signal</keyword>
<dbReference type="EMBL" id="FQXV01000013">
    <property type="protein sequence ID" value="SHI18836.1"/>
    <property type="molecule type" value="Genomic_DNA"/>
</dbReference>
<dbReference type="InterPro" id="IPR012338">
    <property type="entry name" value="Beta-lactam/transpept-like"/>
</dbReference>
<evidence type="ECO:0000256" key="1">
    <source>
        <dbReference type="ARBA" id="ARBA00007164"/>
    </source>
</evidence>
<keyword evidence="13" id="KW-0645">Protease</keyword>
<proteinExistence type="inferred from homology"/>
<feature type="compositionally biased region" description="Polar residues" evidence="10">
    <location>
        <begin position="26"/>
        <end position="38"/>
    </location>
</feature>
<evidence type="ECO:0000256" key="8">
    <source>
        <dbReference type="PIRSR" id="PIRSR618044-2"/>
    </source>
</evidence>
<sequence length="364" mass="38435">MKMKKLIAFTLALFLAITLAACGDSGDTQNDNTATKPDSLQGDAGFNHKEDNEQSSGQTSEANTNSQQEDVNSAFTEDIDNISVDIIATNAYVLDVDTNSVLFQKNSDVHIAPASTAKMLTALTVLDYCSLDDTITVGSEIDLIASNSSRAGLNYGDTLTVKQLLVAMLLPSGNDAAYTLAVNAGKRIAGKDGLGVQQAVKVFIDAMDLKAKGVGATSSNFISPDGYDADGQYTTAFDLAQIAKACLGNDALSEIMSSYKIYDTWRNGREVTYYNTNNLLNPDSQYYYSNAVGLKTGSTGDAGSCLVSAAAINGQTYICVVMGSSAETRFSDCLTVFSAIDPTISLPQENHAAPSAAPGGLMRR</sequence>
<name>A0A1M5Z3J7_9FIRM</name>
<feature type="domain" description="Peptidase S11 D-alanyl-D-alanine carboxypeptidase A N-terminal" evidence="12">
    <location>
        <begin position="85"/>
        <end position="325"/>
    </location>
</feature>
<feature type="signal peptide" evidence="11">
    <location>
        <begin position="1"/>
        <end position="20"/>
    </location>
</feature>
<evidence type="ECO:0000259" key="12">
    <source>
        <dbReference type="Pfam" id="PF00768"/>
    </source>
</evidence>
<dbReference type="GO" id="GO:0071555">
    <property type="term" value="P:cell wall organization"/>
    <property type="evidence" value="ECO:0007669"/>
    <property type="project" value="UniProtKB-KW"/>
</dbReference>
<feature type="active site" evidence="7">
    <location>
        <position position="172"/>
    </location>
</feature>
<dbReference type="GO" id="GO:0008360">
    <property type="term" value="P:regulation of cell shape"/>
    <property type="evidence" value="ECO:0007669"/>
    <property type="project" value="UniProtKB-KW"/>
</dbReference>
<dbReference type="SUPFAM" id="SSF56601">
    <property type="entry name" value="beta-lactamase/transpeptidase-like"/>
    <property type="match status" value="1"/>
</dbReference>
<organism evidence="13 14">
    <name type="scientific">Sporobacter termitidis DSM 10068</name>
    <dbReference type="NCBI Taxonomy" id="1123282"/>
    <lineage>
        <taxon>Bacteria</taxon>
        <taxon>Bacillati</taxon>
        <taxon>Bacillota</taxon>
        <taxon>Clostridia</taxon>
        <taxon>Eubacteriales</taxon>
        <taxon>Oscillospiraceae</taxon>
        <taxon>Sporobacter</taxon>
    </lineage>
</organism>
<accession>A0A1M5Z3J7</accession>
<gene>
    <name evidence="13" type="ORF">SAMN02745823_03172</name>
</gene>
<dbReference type="PANTHER" id="PTHR21581">
    <property type="entry name" value="D-ALANYL-D-ALANINE CARBOXYPEPTIDASE"/>
    <property type="match status" value="1"/>
</dbReference>
<dbReference type="PROSITE" id="PS51257">
    <property type="entry name" value="PROKAR_LIPOPROTEIN"/>
    <property type="match status" value="1"/>
</dbReference>
<comment type="similarity">
    <text evidence="1 9">Belongs to the peptidase S11 family.</text>
</comment>
<evidence type="ECO:0000256" key="6">
    <source>
        <dbReference type="ARBA" id="ARBA00023316"/>
    </source>
</evidence>
<feature type="active site" description="Acyl-ester intermediate" evidence="7">
    <location>
        <position position="115"/>
    </location>
</feature>
<evidence type="ECO:0000313" key="13">
    <source>
        <dbReference type="EMBL" id="SHI18836.1"/>
    </source>
</evidence>
<dbReference type="PRINTS" id="PR00725">
    <property type="entry name" value="DADACBPTASE1"/>
</dbReference>
<dbReference type="GO" id="GO:0006508">
    <property type="term" value="P:proteolysis"/>
    <property type="evidence" value="ECO:0007669"/>
    <property type="project" value="InterPro"/>
</dbReference>
<dbReference type="STRING" id="1123282.SAMN02745823_03172"/>
<evidence type="ECO:0000256" key="4">
    <source>
        <dbReference type="ARBA" id="ARBA00022960"/>
    </source>
</evidence>
<keyword evidence="3" id="KW-0378">Hydrolase</keyword>
<evidence type="ECO:0000256" key="10">
    <source>
        <dbReference type="SAM" id="MobiDB-lite"/>
    </source>
</evidence>
<evidence type="ECO:0000256" key="7">
    <source>
        <dbReference type="PIRSR" id="PIRSR618044-1"/>
    </source>
</evidence>
<feature type="region of interest" description="Disordered" evidence="10">
    <location>
        <begin position="26"/>
        <end position="69"/>
    </location>
</feature>
<evidence type="ECO:0000313" key="14">
    <source>
        <dbReference type="Proteomes" id="UP000183995"/>
    </source>
</evidence>
<evidence type="ECO:0000256" key="2">
    <source>
        <dbReference type="ARBA" id="ARBA00022729"/>
    </source>
</evidence>
<dbReference type="GO" id="GO:0009002">
    <property type="term" value="F:serine-type D-Ala-D-Ala carboxypeptidase activity"/>
    <property type="evidence" value="ECO:0007669"/>
    <property type="project" value="InterPro"/>
</dbReference>
<protein>
    <submittedName>
        <fullName evidence="13">D-alanyl-D-alanine carboxypeptidase</fullName>
    </submittedName>
</protein>
<feature type="compositionally biased region" description="Polar residues" evidence="10">
    <location>
        <begin position="54"/>
        <end position="69"/>
    </location>
</feature>
<dbReference type="Gene3D" id="3.40.710.10">
    <property type="entry name" value="DD-peptidase/beta-lactamase superfamily"/>
    <property type="match status" value="1"/>
</dbReference>
<dbReference type="AlphaFoldDB" id="A0A1M5Z3J7"/>
<evidence type="ECO:0000256" key="11">
    <source>
        <dbReference type="SAM" id="SignalP"/>
    </source>
</evidence>
<keyword evidence="5" id="KW-0573">Peptidoglycan synthesis</keyword>
<dbReference type="Pfam" id="PF00768">
    <property type="entry name" value="Peptidase_S11"/>
    <property type="match status" value="1"/>
</dbReference>
<dbReference type="GO" id="GO:0009252">
    <property type="term" value="P:peptidoglycan biosynthetic process"/>
    <property type="evidence" value="ECO:0007669"/>
    <property type="project" value="UniProtKB-KW"/>
</dbReference>
<feature type="binding site" evidence="8">
    <location>
        <position position="295"/>
    </location>
    <ligand>
        <name>substrate</name>
    </ligand>
</feature>
<dbReference type="InterPro" id="IPR001967">
    <property type="entry name" value="Peptidase_S11_N"/>
</dbReference>
<dbReference type="Proteomes" id="UP000183995">
    <property type="component" value="Unassembled WGS sequence"/>
</dbReference>
<feature type="chain" id="PRO_5039531934" evidence="11">
    <location>
        <begin position="21"/>
        <end position="364"/>
    </location>
</feature>
<dbReference type="InterPro" id="IPR018044">
    <property type="entry name" value="Peptidase_S11"/>
</dbReference>
<evidence type="ECO:0000256" key="3">
    <source>
        <dbReference type="ARBA" id="ARBA00022801"/>
    </source>
</evidence>
<keyword evidence="13" id="KW-0121">Carboxypeptidase</keyword>
<keyword evidence="4" id="KW-0133">Cell shape</keyword>
<evidence type="ECO:0000256" key="9">
    <source>
        <dbReference type="RuleBase" id="RU004016"/>
    </source>
</evidence>
<dbReference type="PANTHER" id="PTHR21581:SF33">
    <property type="entry name" value="D-ALANYL-D-ALANINE CARBOXYPEPTIDASE DACB"/>
    <property type="match status" value="1"/>
</dbReference>
<evidence type="ECO:0000256" key="5">
    <source>
        <dbReference type="ARBA" id="ARBA00022984"/>
    </source>
</evidence>
<reference evidence="13 14" key="1">
    <citation type="submission" date="2016-11" db="EMBL/GenBank/DDBJ databases">
        <authorList>
            <person name="Jaros S."/>
            <person name="Januszkiewicz K."/>
            <person name="Wedrychowicz H."/>
        </authorList>
    </citation>
    <scope>NUCLEOTIDE SEQUENCE [LARGE SCALE GENOMIC DNA]</scope>
    <source>
        <strain evidence="13 14">DSM 10068</strain>
    </source>
</reference>
<keyword evidence="6" id="KW-0961">Cell wall biogenesis/degradation</keyword>
<feature type="active site" description="Proton acceptor" evidence="7">
    <location>
        <position position="118"/>
    </location>
</feature>
<keyword evidence="14" id="KW-1185">Reference proteome</keyword>